<dbReference type="EC" id="4.6.1.17" evidence="3"/>
<dbReference type="AlphaFoldDB" id="A0A9W8DQ19"/>
<dbReference type="EMBL" id="JANBPU010000239">
    <property type="protein sequence ID" value="KAJ1913787.1"/>
    <property type="molecule type" value="Genomic_DNA"/>
</dbReference>
<evidence type="ECO:0000313" key="8">
    <source>
        <dbReference type="Proteomes" id="UP001150538"/>
    </source>
</evidence>
<name>A0A9W8DQ19_9FUNG</name>
<accession>A0A9W8DQ19</accession>
<dbReference type="PANTHER" id="PTHR22960:SF0">
    <property type="entry name" value="MOLYBDENUM COFACTOR BIOSYNTHESIS PROTEIN 1"/>
    <property type="match status" value="1"/>
</dbReference>
<dbReference type="InterPro" id="IPR050105">
    <property type="entry name" value="MoCo_biosynth_MoaA/MoaC"/>
</dbReference>
<dbReference type="HAMAP" id="MF_01224_B">
    <property type="entry name" value="MoaC_B"/>
    <property type="match status" value="1"/>
</dbReference>
<dbReference type="InterPro" id="IPR002820">
    <property type="entry name" value="Mopterin_CF_biosynth-C_dom"/>
</dbReference>
<keyword evidence="4" id="KW-0501">Molybdenum cofactor biosynthesis</keyword>
<evidence type="ECO:0000256" key="1">
    <source>
        <dbReference type="ARBA" id="ARBA00001637"/>
    </source>
</evidence>
<evidence type="ECO:0000259" key="6">
    <source>
        <dbReference type="Pfam" id="PF01967"/>
    </source>
</evidence>
<dbReference type="InterPro" id="IPR036522">
    <property type="entry name" value="MoaC_sf"/>
</dbReference>
<comment type="pathway">
    <text evidence="2">Cofactor biosynthesis; molybdopterin biosynthesis.</text>
</comment>
<dbReference type="Pfam" id="PF01967">
    <property type="entry name" value="MoaC"/>
    <property type="match status" value="1"/>
</dbReference>
<dbReference type="PANTHER" id="PTHR22960">
    <property type="entry name" value="MOLYBDOPTERIN COFACTOR SYNTHESIS PROTEIN A"/>
    <property type="match status" value="1"/>
</dbReference>
<comment type="caution">
    <text evidence="7">The sequence shown here is derived from an EMBL/GenBank/DDBJ whole genome shotgun (WGS) entry which is preliminary data.</text>
</comment>
<dbReference type="GO" id="GO:0061799">
    <property type="term" value="F:cyclic pyranopterin monophosphate synthase activity"/>
    <property type="evidence" value="ECO:0007669"/>
    <property type="project" value="UniProtKB-EC"/>
</dbReference>
<dbReference type="Proteomes" id="UP001150538">
    <property type="component" value="Unassembled WGS sequence"/>
</dbReference>
<dbReference type="CDD" id="cd01420">
    <property type="entry name" value="MoaC_PE"/>
    <property type="match status" value="1"/>
</dbReference>
<comment type="catalytic activity">
    <reaction evidence="1">
        <text>(8S)-3',8-cyclo-7,8-dihydroguanosine 5'-triphosphate = cyclic pyranopterin phosphate + diphosphate</text>
        <dbReference type="Rhea" id="RHEA:49580"/>
        <dbReference type="ChEBI" id="CHEBI:33019"/>
        <dbReference type="ChEBI" id="CHEBI:59648"/>
        <dbReference type="ChEBI" id="CHEBI:131766"/>
        <dbReference type="EC" id="4.6.1.17"/>
    </reaction>
</comment>
<reference evidence="7" key="1">
    <citation type="submission" date="2022-07" db="EMBL/GenBank/DDBJ databases">
        <title>Phylogenomic reconstructions and comparative analyses of Kickxellomycotina fungi.</title>
        <authorList>
            <person name="Reynolds N.K."/>
            <person name="Stajich J.E."/>
            <person name="Barry K."/>
            <person name="Grigoriev I.V."/>
            <person name="Crous P."/>
            <person name="Smith M.E."/>
        </authorList>
    </citation>
    <scope>NUCLEOTIDE SEQUENCE</scope>
    <source>
        <strain evidence="7">NBRC 100468</strain>
    </source>
</reference>
<organism evidence="7 8">
    <name type="scientific">Mycoemilia scoparia</name>
    <dbReference type="NCBI Taxonomy" id="417184"/>
    <lineage>
        <taxon>Eukaryota</taxon>
        <taxon>Fungi</taxon>
        <taxon>Fungi incertae sedis</taxon>
        <taxon>Zoopagomycota</taxon>
        <taxon>Kickxellomycotina</taxon>
        <taxon>Kickxellomycetes</taxon>
        <taxon>Kickxellales</taxon>
        <taxon>Kickxellaceae</taxon>
        <taxon>Mycoemilia</taxon>
    </lineage>
</organism>
<proteinExistence type="inferred from homology"/>
<dbReference type="SUPFAM" id="SSF55040">
    <property type="entry name" value="Molybdenum cofactor biosynthesis protein C, MoaC"/>
    <property type="match status" value="1"/>
</dbReference>
<dbReference type="Gene3D" id="3.30.70.640">
    <property type="entry name" value="Molybdopterin cofactor biosynthesis C (MoaC) domain"/>
    <property type="match status" value="1"/>
</dbReference>
<dbReference type="InterPro" id="IPR047594">
    <property type="entry name" value="MoaC_bact/euk"/>
</dbReference>
<dbReference type="OrthoDB" id="429626at2759"/>
<evidence type="ECO:0000313" key="7">
    <source>
        <dbReference type="EMBL" id="KAJ1913787.1"/>
    </source>
</evidence>
<evidence type="ECO:0000256" key="2">
    <source>
        <dbReference type="ARBA" id="ARBA00005046"/>
    </source>
</evidence>
<sequence length="198" mass="21317">MTTKTSSPDNSVTKVVDISEKPDLTHVDPKTGKASMVDVSQKASTIREAIAKGQVLMNKETFVKLRDNNIKKGDVLTVAQIAGIQAAKSTSQLIPLCHPLILSHISIKFEFQENGAIKSQGTVDTANATSGLTHAINIESTVRCKGETGVEMEALTATTTAALTIYDMCKAVSKTMRIHNVRVVEKQGGKSGHWKLEN</sequence>
<dbReference type="NCBIfam" id="NF006870">
    <property type="entry name" value="PRK09364.1"/>
    <property type="match status" value="1"/>
</dbReference>
<protein>
    <recommendedName>
        <fullName evidence="3">cyclic pyranopterin monophosphate synthase</fullName>
        <ecNumber evidence="3">4.6.1.17</ecNumber>
    </recommendedName>
</protein>
<dbReference type="GO" id="GO:0006777">
    <property type="term" value="P:Mo-molybdopterin cofactor biosynthetic process"/>
    <property type="evidence" value="ECO:0007669"/>
    <property type="project" value="UniProtKB-KW"/>
</dbReference>
<evidence type="ECO:0000256" key="4">
    <source>
        <dbReference type="ARBA" id="ARBA00023150"/>
    </source>
</evidence>
<evidence type="ECO:0000256" key="3">
    <source>
        <dbReference type="ARBA" id="ARBA00012575"/>
    </source>
</evidence>
<gene>
    <name evidence="7" type="ORF">H4219_005064</name>
</gene>
<keyword evidence="5" id="KW-0456">Lyase</keyword>
<feature type="domain" description="Molybdopterin cofactor biosynthesis C (MoaC)" evidence="6">
    <location>
        <begin position="36"/>
        <end position="189"/>
    </location>
</feature>
<dbReference type="GO" id="GO:0061798">
    <property type="term" value="F:GTP 3',8'-cyclase activity"/>
    <property type="evidence" value="ECO:0007669"/>
    <property type="project" value="TreeGrafter"/>
</dbReference>
<evidence type="ECO:0000256" key="5">
    <source>
        <dbReference type="ARBA" id="ARBA00023239"/>
    </source>
</evidence>
<keyword evidence="8" id="KW-1185">Reference proteome</keyword>